<organism evidence="1 2">
    <name type="scientific">Neolewinella marina</name>
    <dbReference type="NCBI Taxonomy" id="438751"/>
    <lineage>
        <taxon>Bacteria</taxon>
        <taxon>Pseudomonadati</taxon>
        <taxon>Bacteroidota</taxon>
        <taxon>Saprospiria</taxon>
        <taxon>Saprospirales</taxon>
        <taxon>Lewinellaceae</taxon>
        <taxon>Neolewinella</taxon>
    </lineage>
</organism>
<proteinExistence type="predicted"/>
<evidence type="ECO:0000313" key="1">
    <source>
        <dbReference type="EMBL" id="PHK97523.1"/>
    </source>
</evidence>
<gene>
    <name evidence="1" type="ORF">CGL56_15605</name>
</gene>
<sequence>MQQAAFPDLMLVFFLQPEAVRGVTLAGGNAGSLPTAVALCGGAGADGKGGGGEAGGCHDGKFWA</sequence>
<dbReference type="EMBL" id="PDLO01000008">
    <property type="protein sequence ID" value="PHK97523.1"/>
    <property type="molecule type" value="Genomic_DNA"/>
</dbReference>
<keyword evidence="2" id="KW-1185">Reference proteome</keyword>
<protein>
    <submittedName>
        <fullName evidence="1">Uncharacterized protein</fullName>
    </submittedName>
</protein>
<dbReference type="AlphaFoldDB" id="A0A2G0CC27"/>
<name>A0A2G0CC27_9BACT</name>
<dbReference type="Proteomes" id="UP000226437">
    <property type="component" value="Unassembled WGS sequence"/>
</dbReference>
<comment type="caution">
    <text evidence="1">The sequence shown here is derived from an EMBL/GenBank/DDBJ whole genome shotgun (WGS) entry which is preliminary data.</text>
</comment>
<reference evidence="1 2" key="1">
    <citation type="submission" date="2017-10" db="EMBL/GenBank/DDBJ databases">
        <title>The draft genome sequence of Lewinella marina KCTC 32374.</title>
        <authorList>
            <person name="Wang K."/>
        </authorList>
    </citation>
    <scope>NUCLEOTIDE SEQUENCE [LARGE SCALE GENOMIC DNA]</scope>
    <source>
        <strain evidence="1 2">MKG-38</strain>
    </source>
</reference>
<accession>A0A2G0CC27</accession>
<evidence type="ECO:0000313" key="2">
    <source>
        <dbReference type="Proteomes" id="UP000226437"/>
    </source>
</evidence>